<dbReference type="InterPro" id="IPR036291">
    <property type="entry name" value="NAD(P)-bd_dom_sf"/>
</dbReference>
<comment type="pathway">
    <text evidence="3">Carbohydrate metabolism; galactose metabolism.</text>
</comment>
<dbReference type="GO" id="GO:0033499">
    <property type="term" value="P:galactose catabolic process via UDP-galactose, Leloir pathway"/>
    <property type="evidence" value="ECO:0007669"/>
    <property type="project" value="TreeGrafter"/>
</dbReference>
<dbReference type="Proteomes" id="UP000007383">
    <property type="component" value="Chromosome"/>
</dbReference>
<organism evidence="13 14">
    <name type="scientific">Spirochaeta africana (strain ATCC 700263 / DSM 8902 / Z-7692)</name>
    <dbReference type="NCBI Taxonomy" id="889378"/>
    <lineage>
        <taxon>Bacteria</taxon>
        <taxon>Pseudomonadati</taxon>
        <taxon>Spirochaetota</taxon>
        <taxon>Spirochaetia</taxon>
        <taxon>Spirochaetales</taxon>
        <taxon>Spirochaetaceae</taxon>
        <taxon>Spirochaeta</taxon>
    </lineage>
</organism>
<dbReference type="Gene3D" id="3.90.25.10">
    <property type="entry name" value="UDP-galactose 4-epimerase, domain 1"/>
    <property type="match status" value="1"/>
</dbReference>
<gene>
    <name evidence="13" type="ordered locus">Spiaf_2394</name>
</gene>
<evidence type="ECO:0000256" key="10">
    <source>
        <dbReference type="ARBA" id="ARBA00031367"/>
    </source>
</evidence>
<dbReference type="OrthoDB" id="9801785at2"/>
<dbReference type="KEGG" id="sfc:Spiaf_2394"/>
<name>H9ULN2_SPIAZ</name>
<dbReference type="GO" id="GO:0003978">
    <property type="term" value="F:UDP-glucose 4-epimerase activity"/>
    <property type="evidence" value="ECO:0007669"/>
    <property type="project" value="UniProtKB-EC"/>
</dbReference>
<protein>
    <recommendedName>
        <fullName evidence="6">UDP-glucose 4-epimerase</fullName>
        <ecNumber evidence="5">5.1.3.2</ecNumber>
    </recommendedName>
    <alternativeName>
        <fullName evidence="11">Galactowaldenase</fullName>
    </alternativeName>
    <alternativeName>
        <fullName evidence="10">UDP-galactose 4-epimerase</fullName>
    </alternativeName>
</protein>
<evidence type="ECO:0000256" key="4">
    <source>
        <dbReference type="ARBA" id="ARBA00007637"/>
    </source>
</evidence>
<dbReference type="EC" id="5.1.3.2" evidence="5"/>
<dbReference type="EMBL" id="CP003282">
    <property type="protein sequence ID" value="AFG38425.1"/>
    <property type="molecule type" value="Genomic_DNA"/>
</dbReference>
<dbReference type="PANTHER" id="PTHR43725:SF53">
    <property type="entry name" value="UDP-ARABINOSE 4-EPIMERASE 1"/>
    <property type="match status" value="1"/>
</dbReference>
<evidence type="ECO:0000313" key="13">
    <source>
        <dbReference type="EMBL" id="AFG38425.1"/>
    </source>
</evidence>
<dbReference type="InterPro" id="IPR001509">
    <property type="entry name" value="Epimerase_deHydtase"/>
</dbReference>
<comment type="cofactor">
    <cofactor evidence="2">
        <name>NAD(+)</name>
        <dbReference type="ChEBI" id="CHEBI:57540"/>
    </cofactor>
</comment>
<dbReference type="PANTHER" id="PTHR43725">
    <property type="entry name" value="UDP-GLUCOSE 4-EPIMERASE"/>
    <property type="match status" value="1"/>
</dbReference>
<dbReference type="SUPFAM" id="SSF51735">
    <property type="entry name" value="NAD(P)-binding Rossmann-fold domains"/>
    <property type="match status" value="1"/>
</dbReference>
<evidence type="ECO:0000256" key="8">
    <source>
        <dbReference type="ARBA" id="ARBA00023235"/>
    </source>
</evidence>
<keyword evidence="9" id="KW-0119">Carbohydrate metabolism</keyword>
<evidence type="ECO:0000256" key="7">
    <source>
        <dbReference type="ARBA" id="ARBA00023027"/>
    </source>
</evidence>
<dbReference type="UniPathway" id="UPA00214"/>
<dbReference type="NCBIfam" id="TIGR01179">
    <property type="entry name" value="galE"/>
    <property type="match status" value="1"/>
</dbReference>
<comment type="similarity">
    <text evidence="4">Belongs to the NAD(P)-dependent epimerase/dehydratase family.</text>
</comment>
<reference evidence="14" key="1">
    <citation type="journal article" date="2013" name="Stand. Genomic Sci.">
        <title>Complete genome sequence of the halophilic bacterium Spirochaeta africana type strain (Z-7692(T)) from the alkaline Lake Magadi in the East African Rift.</title>
        <authorList>
            <person name="Liolos K."/>
            <person name="Abt B."/>
            <person name="Scheuner C."/>
            <person name="Teshima H."/>
            <person name="Held B."/>
            <person name="Lapidus A."/>
            <person name="Nolan M."/>
            <person name="Lucas S."/>
            <person name="Deshpande S."/>
            <person name="Cheng J.F."/>
            <person name="Tapia R."/>
            <person name="Goodwin L.A."/>
            <person name="Pitluck S."/>
            <person name="Pagani I."/>
            <person name="Ivanova N."/>
            <person name="Mavromatis K."/>
            <person name="Mikhailova N."/>
            <person name="Huntemann M."/>
            <person name="Pati A."/>
            <person name="Chen A."/>
            <person name="Palaniappan K."/>
            <person name="Land M."/>
            <person name="Rohde M."/>
            <person name="Tindall B.J."/>
            <person name="Detter J.C."/>
            <person name="Goker M."/>
            <person name="Bristow J."/>
            <person name="Eisen J.A."/>
            <person name="Markowitz V."/>
            <person name="Hugenholtz P."/>
            <person name="Woyke T."/>
            <person name="Klenk H.P."/>
            <person name="Kyrpides N.C."/>
        </authorList>
    </citation>
    <scope>NUCLEOTIDE SEQUENCE</scope>
    <source>
        <strain evidence="14">ATCC 700263 / DSM 8902 / Z-7692</strain>
    </source>
</reference>
<evidence type="ECO:0000256" key="6">
    <source>
        <dbReference type="ARBA" id="ARBA00018569"/>
    </source>
</evidence>
<evidence type="ECO:0000256" key="9">
    <source>
        <dbReference type="ARBA" id="ARBA00023277"/>
    </source>
</evidence>
<evidence type="ECO:0000313" key="14">
    <source>
        <dbReference type="Proteomes" id="UP000007383"/>
    </source>
</evidence>
<evidence type="ECO:0000256" key="1">
    <source>
        <dbReference type="ARBA" id="ARBA00000083"/>
    </source>
</evidence>
<dbReference type="PATRIC" id="fig|889378.3.peg.2368"/>
<comment type="catalytic activity">
    <reaction evidence="1">
        <text>UDP-alpha-D-glucose = UDP-alpha-D-galactose</text>
        <dbReference type="Rhea" id="RHEA:22168"/>
        <dbReference type="ChEBI" id="CHEBI:58885"/>
        <dbReference type="ChEBI" id="CHEBI:66914"/>
        <dbReference type="EC" id="5.1.3.2"/>
    </reaction>
</comment>
<keyword evidence="7" id="KW-0520">NAD</keyword>
<dbReference type="eggNOG" id="COG1087">
    <property type="taxonomic scope" value="Bacteria"/>
</dbReference>
<keyword evidence="14" id="KW-1185">Reference proteome</keyword>
<evidence type="ECO:0000256" key="11">
    <source>
        <dbReference type="ARBA" id="ARBA00033067"/>
    </source>
</evidence>
<dbReference type="STRING" id="889378.Spiaf_2394"/>
<dbReference type="RefSeq" id="WP_014456407.1">
    <property type="nucleotide sequence ID" value="NC_017098.1"/>
</dbReference>
<feature type="domain" description="NAD-dependent epimerase/dehydratase" evidence="12">
    <location>
        <begin position="3"/>
        <end position="239"/>
    </location>
</feature>
<dbReference type="AlphaFoldDB" id="H9ULN2"/>
<dbReference type="InterPro" id="IPR005886">
    <property type="entry name" value="UDP_G4E"/>
</dbReference>
<dbReference type="Gene3D" id="3.40.50.720">
    <property type="entry name" value="NAD(P)-binding Rossmann-like Domain"/>
    <property type="match status" value="1"/>
</dbReference>
<proteinExistence type="inferred from homology"/>
<keyword evidence="8" id="KW-0413">Isomerase</keyword>
<dbReference type="Pfam" id="PF01370">
    <property type="entry name" value="Epimerase"/>
    <property type="match status" value="1"/>
</dbReference>
<evidence type="ECO:0000259" key="12">
    <source>
        <dbReference type="Pfam" id="PF01370"/>
    </source>
</evidence>
<evidence type="ECO:0000256" key="3">
    <source>
        <dbReference type="ARBA" id="ARBA00004947"/>
    </source>
</evidence>
<evidence type="ECO:0000256" key="2">
    <source>
        <dbReference type="ARBA" id="ARBA00001911"/>
    </source>
</evidence>
<dbReference type="HOGENOM" id="CLU_007383_1_10_12"/>
<evidence type="ECO:0000256" key="5">
    <source>
        <dbReference type="ARBA" id="ARBA00013189"/>
    </source>
</evidence>
<accession>H9ULN2</accession>
<sequence length="340" mass="37523">MKVLVTGGAGYIGSTVCNALLDRGHFPIVLDNFSLGKRDFVRQHTCYEGDTADHALLARIFADHPEIRVIIHCAALIVVPESTEDPSRYYHENVAKSLGLFDFVRDRGGLAVVFSSSASIYATVEGFRVTEDAPLAPASPYARTKYMMEMVLADFCAAYDMRGLALRYFNPIGADPELRSGMHLAEPSHVLSKLVNAALGVEQEFCITGTDWPTRDGTGIRDYIHIWDLARAHVLAAEYLHGDSNLSAAQREHAREPYQVINLGTGNGVTVRELCAAFQEVWDGDVPIIEGPPRPGDAAGAFADTTRARERLGWQAELSTADAIRSELQWRERRKELLGY</sequence>